<dbReference type="GO" id="GO:0015074">
    <property type="term" value="P:DNA integration"/>
    <property type="evidence" value="ECO:0007669"/>
    <property type="project" value="InterPro"/>
</dbReference>
<comment type="caution">
    <text evidence="3">The sequence shown here is derived from an EMBL/GenBank/DDBJ whole genome shotgun (WGS) entry which is preliminary data.</text>
</comment>
<keyword evidence="4" id="KW-1185">Reference proteome</keyword>
<dbReference type="OrthoDB" id="3253957at2759"/>
<dbReference type="Gene3D" id="3.30.420.10">
    <property type="entry name" value="Ribonuclease H-like superfamily/Ribonuclease H"/>
    <property type="match status" value="1"/>
</dbReference>
<feature type="domain" description="Integrase catalytic" evidence="2">
    <location>
        <begin position="1"/>
        <end position="79"/>
    </location>
</feature>
<dbReference type="InterPro" id="IPR001584">
    <property type="entry name" value="Integrase_cat-core"/>
</dbReference>
<evidence type="ECO:0000259" key="2">
    <source>
        <dbReference type="PROSITE" id="PS50994"/>
    </source>
</evidence>
<dbReference type="InterPro" id="IPR036397">
    <property type="entry name" value="RNaseH_sf"/>
</dbReference>
<keyword evidence="1" id="KW-0694">RNA-binding</keyword>
<organism evidence="3 4">
    <name type="scientific">Bondarzewia mesenterica</name>
    <dbReference type="NCBI Taxonomy" id="1095465"/>
    <lineage>
        <taxon>Eukaryota</taxon>
        <taxon>Fungi</taxon>
        <taxon>Dikarya</taxon>
        <taxon>Basidiomycota</taxon>
        <taxon>Agaricomycotina</taxon>
        <taxon>Agaricomycetes</taxon>
        <taxon>Russulales</taxon>
        <taxon>Bondarzewiaceae</taxon>
        <taxon>Bondarzewia</taxon>
    </lineage>
</organism>
<reference evidence="3 4" key="1">
    <citation type="submission" date="2019-02" db="EMBL/GenBank/DDBJ databases">
        <title>Genome sequencing of the rare red list fungi Bondarzewia mesenterica.</title>
        <authorList>
            <person name="Buettner E."/>
            <person name="Kellner H."/>
        </authorList>
    </citation>
    <scope>NUCLEOTIDE SEQUENCE [LARGE SCALE GENOMIC DNA]</scope>
    <source>
        <strain evidence="3 4">DSM 108281</strain>
    </source>
</reference>
<dbReference type="InterPro" id="IPR016197">
    <property type="entry name" value="Chromo-like_dom_sf"/>
</dbReference>
<sequence>MTSIYGQLGIKAALSTAFHPQSDGATERVNQELEQYLRAFCTKAQDNWPSLLPYAEFAHNNHIHAATKKSPFELLHGFQAKAYPIIKPDEQVPGSEEWLNKLIKAREEARASIALAAESMKWQHDKLGDPPKALCLLGDKVWLSGKNLAMAYPKKKFAPRRYGPFKIIKVLGKVNFKLKLPEAWRIHPIFHRSLLIPFKEMDEHGPNFTEPPPDLVDNQAEYEVEQVAASWHFGRNKTLQYLVK</sequence>
<gene>
    <name evidence="3" type="ORF">EW146_g8472</name>
</gene>
<proteinExistence type="predicted"/>
<evidence type="ECO:0000313" key="4">
    <source>
        <dbReference type="Proteomes" id="UP000310158"/>
    </source>
</evidence>
<dbReference type="InterPro" id="IPR056924">
    <property type="entry name" value="SH3_Tf2-1"/>
</dbReference>
<dbReference type="SUPFAM" id="SSF53098">
    <property type="entry name" value="Ribonuclease H-like"/>
    <property type="match status" value="1"/>
</dbReference>
<name>A0A4V3XDK5_9AGAM</name>
<dbReference type="EMBL" id="SGPL01000591">
    <property type="protein sequence ID" value="THH10103.1"/>
    <property type="molecule type" value="Genomic_DNA"/>
</dbReference>
<evidence type="ECO:0000313" key="3">
    <source>
        <dbReference type="EMBL" id="THH10103.1"/>
    </source>
</evidence>
<dbReference type="Proteomes" id="UP000310158">
    <property type="component" value="Unassembled WGS sequence"/>
</dbReference>
<dbReference type="GO" id="GO:0005634">
    <property type="term" value="C:nucleus"/>
    <property type="evidence" value="ECO:0007669"/>
    <property type="project" value="UniProtKB-ARBA"/>
</dbReference>
<dbReference type="PANTHER" id="PTHR37984">
    <property type="entry name" value="PROTEIN CBG26694"/>
    <property type="match status" value="1"/>
</dbReference>
<dbReference type="Pfam" id="PF24626">
    <property type="entry name" value="SH3_Tf2-1"/>
    <property type="match status" value="1"/>
</dbReference>
<dbReference type="GO" id="GO:0003723">
    <property type="term" value="F:RNA binding"/>
    <property type="evidence" value="ECO:0007669"/>
    <property type="project" value="UniProtKB-KW"/>
</dbReference>
<dbReference type="PROSITE" id="PS50994">
    <property type="entry name" value="INTEGRASE"/>
    <property type="match status" value="1"/>
</dbReference>
<dbReference type="SUPFAM" id="SSF54160">
    <property type="entry name" value="Chromo domain-like"/>
    <property type="match status" value="1"/>
</dbReference>
<protein>
    <recommendedName>
        <fullName evidence="2">Integrase catalytic domain-containing protein</fullName>
    </recommendedName>
</protein>
<dbReference type="AlphaFoldDB" id="A0A4V3XDK5"/>
<dbReference type="InterPro" id="IPR050951">
    <property type="entry name" value="Retrovirus_Pol_polyprotein"/>
</dbReference>
<accession>A0A4V3XDK5</accession>
<evidence type="ECO:0000256" key="1">
    <source>
        <dbReference type="ARBA" id="ARBA00022884"/>
    </source>
</evidence>
<dbReference type="PANTHER" id="PTHR37984:SF15">
    <property type="entry name" value="INTEGRASE CATALYTIC DOMAIN-CONTAINING PROTEIN"/>
    <property type="match status" value="1"/>
</dbReference>
<dbReference type="InterPro" id="IPR012337">
    <property type="entry name" value="RNaseH-like_sf"/>
</dbReference>